<dbReference type="InterPro" id="IPR043129">
    <property type="entry name" value="ATPase_NBD"/>
</dbReference>
<dbReference type="Pfam" id="PF00022">
    <property type="entry name" value="Actin"/>
    <property type="match status" value="1"/>
</dbReference>
<feature type="region of interest" description="Disordered" evidence="2">
    <location>
        <begin position="457"/>
        <end position="476"/>
    </location>
</feature>
<dbReference type="SMART" id="SM00268">
    <property type="entry name" value="ACTIN"/>
    <property type="match status" value="1"/>
</dbReference>
<dbReference type="GeneID" id="77725329"/>
<evidence type="ECO:0000313" key="3">
    <source>
        <dbReference type="EMBL" id="KAI9633014.1"/>
    </source>
</evidence>
<gene>
    <name evidence="3" type="ORF">MKK02DRAFT_19678</name>
</gene>
<dbReference type="AlphaFoldDB" id="A0AA38LST3"/>
<dbReference type="EMBL" id="JAKWFO010000013">
    <property type="protein sequence ID" value="KAI9633014.1"/>
    <property type="molecule type" value="Genomic_DNA"/>
</dbReference>
<dbReference type="Gene3D" id="3.90.640.10">
    <property type="entry name" value="Actin, Chain A, domain 4"/>
    <property type="match status" value="1"/>
</dbReference>
<proteinExistence type="inferred from homology"/>
<comment type="caution">
    <text evidence="3">The sequence shown here is derived from an EMBL/GenBank/DDBJ whole genome shotgun (WGS) entry which is preliminary data.</text>
</comment>
<organism evidence="3 4">
    <name type="scientific">Dioszegia hungarica</name>
    <dbReference type="NCBI Taxonomy" id="4972"/>
    <lineage>
        <taxon>Eukaryota</taxon>
        <taxon>Fungi</taxon>
        <taxon>Dikarya</taxon>
        <taxon>Basidiomycota</taxon>
        <taxon>Agaricomycotina</taxon>
        <taxon>Tremellomycetes</taxon>
        <taxon>Tremellales</taxon>
        <taxon>Bulleribasidiaceae</taxon>
        <taxon>Dioszegia</taxon>
    </lineage>
</organism>
<dbReference type="Gene3D" id="3.30.420.40">
    <property type="match status" value="2"/>
</dbReference>
<dbReference type="PANTHER" id="PTHR11937">
    <property type="entry name" value="ACTIN"/>
    <property type="match status" value="1"/>
</dbReference>
<feature type="compositionally biased region" description="Low complexity" evidence="2">
    <location>
        <begin position="31"/>
        <end position="46"/>
    </location>
</feature>
<evidence type="ECO:0000256" key="2">
    <source>
        <dbReference type="SAM" id="MobiDB-lite"/>
    </source>
</evidence>
<evidence type="ECO:0000256" key="1">
    <source>
        <dbReference type="RuleBase" id="RU000487"/>
    </source>
</evidence>
<dbReference type="InterPro" id="IPR004000">
    <property type="entry name" value="Actin"/>
</dbReference>
<dbReference type="RefSeq" id="XP_052942791.1">
    <property type="nucleotide sequence ID" value="XM_053086128.1"/>
</dbReference>
<keyword evidence="4" id="KW-1185">Reference proteome</keyword>
<sequence>MAASSSTAGAGEVQATYLTPTKKAAFANAEAGPSRARPAGASPAYSSRRHSLPGSRCWKVGLSGEVDPRAVFDAGGDGYGDREGMEIWDLGLDQVEAARGSKAEARRLIRVRVLKQIRAIYTKHIMTDPKARKVIVVENTYLPSYVKDEIAKSLFDNLKVPSVSFTPASVLALAACGRITGLVMDIGWLETTITPVHHSRPLFHLARCSPLAGRRLHRRFKALFRHHARYYPPPTSFSYLTRQAIQPVPAEIITNDLVQRIMQQACFVSTPSGPAAEVERTEDQPMPADLDELDDADLMDRLRGRYAPGADATDVRISTTPLPHETQGMGPATLVVPGWIRERAAEVLFDDEEGEAVSIPELVLQCISKLPVDLRPIMISTILVVGGTASLPGFIPRLHTSLLRSLRPPSSSLHDNENPAPLHTPQHRTAETQAWRKRHLEPYKELYPLSPKLAILNDPSPLDGEGGSKGGSAPRWRPGLMSWVGGSLAGALKTGGPEMLREEYDALVLAHAEKGEAYRYRLAGEDAFFAEMSKQSPGDMEGTVGGSIEDLLPGMALSRAGQGKRGWEADVRVGDWSRVVQA</sequence>
<protein>
    <submittedName>
        <fullName evidence="3">Actin-domain-containing protein</fullName>
    </submittedName>
</protein>
<evidence type="ECO:0000313" key="4">
    <source>
        <dbReference type="Proteomes" id="UP001164286"/>
    </source>
</evidence>
<feature type="region of interest" description="Disordered" evidence="2">
    <location>
        <begin position="28"/>
        <end position="53"/>
    </location>
</feature>
<feature type="region of interest" description="Disordered" evidence="2">
    <location>
        <begin position="408"/>
        <end position="432"/>
    </location>
</feature>
<reference evidence="3" key="1">
    <citation type="journal article" date="2022" name="G3 (Bethesda)">
        <title>High quality genome of the basidiomycete yeast Dioszegia hungarica PDD-24b-2 isolated from cloud water.</title>
        <authorList>
            <person name="Jarrige D."/>
            <person name="Haridas S."/>
            <person name="Bleykasten-Grosshans C."/>
            <person name="Joly M."/>
            <person name="Nadalig T."/>
            <person name="Sancelme M."/>
            <person name="Vuilleumier S."/>
            <person name="Grigoriev I.V."/>
            <person name="Amato P."/>
            <person name="Bringel F."/>
        </authorList>
    </citation>
    <scope>NUCLEOTIDE SEQUENCE</scope>
    <source>
        <strain evidence="3">PDD-24b-2</strain>
    </source>
</reference>
<dbReference type="Proteomes" id="UP001164286">
    <property type="component" value="Unassembled WGS sequence"/>
</dbReference>
<feature type="region of interest" description="Disordered" evidence="2">
    <location>
        <begin position="272"/>
        <end position="291"/>
    </location>
</feature>
<accession>A0AA38LST3</accession>
<dbReference type="SUPFAM" id="SSF53067">
    <property type="entry name" value="Actin-like ATPase domain"/>
    <property type="match status" value="2"/>
</dbReference>
<name>A0AA38LST3_9TREE</name>
<comment type="similarity">
    <text evidence="1">Belongs to the actin family.</text>
</comment>